<sequence>MDVPSEAPALVLCAHGTRGPHGRRTVGALVDALGRQRPGTAVRAAFVDVQPPSVAEVVADLAGGRDVVVVPVLLSAGHHVGHDVARAVAPWSRAVSAGPLGPHPLLDDVLADRLVEAGARDGDAVVLAAAGSSDPRAAVDVARVADALRRRHAGEVVVAYGAAAHPRVPAAVADLRAAGAARVVVAPYLLGPGTFHDRLAGAGADAVGGPLLTAPGGGLEARVLQAVWDRYDRAAEGRPAA</sequence>
<dbReference type="CDD" id="cd03416">
    <property type="entry name" value="CbiX_SirB_N"/>
    <property type="match status" value="1"/>
</dbReference>
<reference evidence="3 4" key="1">
    <citation type="journal article" date="2015" name="Stand. Genomic Sci.">
        <title>Genomic Encyclopedia of Bacterial and Archaeal Type Strains, Phase III: the genomes of soil and plant-associated and newly described type strains.</title>
        <authorList>
            <person name="Whitman W.B."/>
            <person name="Woyke T."/>
            <person name="Klenk H.P."/>
            <person name="Zhou Y."/>
            <person name="Lilburn T.G."/>
            <person name="Beck B.J."/>
            <person name="De Vos P."/>
            <person name="Vandamme P."/>
            <person name="Eisen J.A."/>
            <person name="Garrity G."/>
            <person name="Hugenholtz P."/>
            <person name="Kyrpides N.C."/>
        </authorList>
    </citation>
    <scope>NUCLEOTIDE SEQUENCE [LARGE SCALE GENOMIC DNA]</scope>
    <source>
        <strain evidence="3 4">CECT 7306</strain>
    </source>
</reference>
<dbReference type="Pfam" id="PF01903">
    <property type="entry name" value="CbiX"/>
    <property type="match status" value="2"/>
</dbReference>
<dbReference type="PANTHER" id="PTHR33542:SF5">
    <property type="entry name" value="FERROCHELATASE CHE1"/>
    <property type="match status" value="1"/>
</dbReference>
<dbReference type="EMBL" id="RJKN01000004">
    <property type="protein sequence ID" value="ROP43239.1"/>
    <property type="molecule type" value="Genomic_DNA"/>
</dbReference>
<protein>
    <submittedName>
        <fullName evidence="3">Sirohydrochlorin ferrochelatase</fullName>
    </submittedName>
</protein>
<evidence type="ECO:0000313" key="4">
    <source>
        <dbReference type="Proteomes" id="UP000276232"/>
    </source>
</evidence>
<dbReference type="InterPro" id="IPR002762">
    <property type="entry name" value="CbiX-like"/>
</dbReference>
<evidence type="ECO:0000256" key="1">
    <source>
        <dbReference type="ARBA" id="ARBA00022723"/>
    </source>
</evidence>
<dbReference type="RefSeq" id="WP_123379926.1">
    <property type="nucleotide sequence ID" value="NZ_RJKN01000004.1"/>
</dbReference>
<keyword evidence="1" id="KW-0479">Metal-binding</keyword>
<dbReference type="Gene3D" id="3.40.50.1400">
    <property type="match status" value="2"/>
</dbReference>
<gene>
    <name evidence="3" type="ORF">EDC03_1837</name>
</gene>
<dbReference type="SUPFAM" id="SSF53800">
    <property type="entry name" value="Chelatase"/>
    <property type="match status" value="1"/>
</dbReference>
<keyword evidence="4" id="KW-1185">Reference proteome</keyword>
<organism evidence="3 4">
    <name type="scientific">Pseudokineococcus lusitanus</name>
    <dbReference type="NCBI Taxonomy" id="763993"/>
    <lineage>
        <taxon>Bacteria</taxon>
        <taxon>Bacillati</taxon>
        <taxon>Actinomycetota</taxon>
        <taxon>Actinomycetes</taxon>
        <taxon>Kineosporiales</taxon>
        <taxon>Kineosporiaceae</taxon>
        <taxon>Pseudokineococcus</taxon>
    </lineage>
</organism>
<keyword evidence="2" id="KW-0456">Lyase</keyword>
<dbReference type="Proteomes" id="UP000276232">
    <property type="component" value="Unassembled WGS sequence"/>
</dbReference>
<accession>A0A3N1HLB5</accession>
<comment type="caution">
    <text evidence="3">The sequence shown here is derived from an EMBL/GenBank/DDBJ whole genome shotgun (WGS) entry which is preliminary data.</text>
</comment>
<evidence type="ECO:0000313" key="3">
    <source>
        <dbReference type="EMBL" id="ROP43239.1"/>
    </source>
</evidence>
<dbReference type="GO" id="GO:0016829">
    <property type="term" value="F:lyase activity"/>
    <property type="evidence" value="ECO:0007669"/>
    <property type="project" value="UniProtKB-KW"/>
</dbReference>
<name>A0A3N1HLB5_9ACTN</name>
<dbReference type="OrthoDB" id="7345302at2"/>
<dbReference type="InterPro" id="IPR050963">
    <property type="entry name" value="Sirohydro_Cobaltochel/CbiX"/>
</dbReference>
<dbReference type="InParanoid" id="A0A3N1HLB5"/>
<proteinExistence type="predicted"/>
<evidence type="ECO:0000256" key="2">
    <source>
        <dbReference type="ARBA" id="ARBA00023239"/>
    </source>
</evidence>
<dbReference type="AlphaFoldDB" id="A0A3N1HLB5"/>
<dbReference type="GO" id="GO:0046872">
    <property type="term" value="F:metal ion binding"/>
    <property type="evidence" value="ECO:0007669"/>
    <property type="project" value="UniProtKB-KW"/>
</dbReference>
<dbReference type="PANTHER" id="PTHR33542">
    <property type="entry name" value="SIROHYDROCHLORIN FERROCHELATASE, CHLOROPLASTIC"/>
    <property type="match status" value="1"/>
</dbReference>